<dbReference type="InterPro" id="IPR048551">
    <property type="entry name" value="DACNV"/>
</dbReference>
<dbReference type="Proteomes" id="UP001597544">
    <property type="component" value="Unassembled WGS sequence"/>
</dbReference>
<accession>A0ABW5IGR8</accession>
<keyword evidence="3" id="KW-1185">Reference proteome</keyword>
<dbReference type="EMBL" id="JBHULU010000001">
    <property type="protein sequence ID" value="MFD2512331.1"/>
    <property type="molecule type" value="Genomic_DNA"/>
</dbReference>
<sequence length="382" mass="42032">MGKHRNITYQAAKTVSQALEEHFKRNISAARHNNDDIPASSPPATIIEAIIDTAFWTSLRREEGQSPKISLAWLSPDQADQAMLFEKPLPLNSGVLTKLGPGVERPGIHLGVWQDEEDLYIWGATRSIPSFCFVVDVPEPGLLVIKHRRLDGFGKFANVAVLKGDEVKVVDEDNAKLPDSPNVLKNMLGYTSSGLWDDSLNVLVQMAVSMRAHKHGGSLLVVPSGSTTWQKSIIYPINFAVQPAFSLLKDILDRDTTEKNQNLWQDELKRTIDGIAGLTAIDGATIISDSYELLAFGAKIGRREGMEPVNEMLATEPIAGSVATVSHPARHGGTRHLSAAQFVHDQREAMALIASQDGRFTVFSWSRSENMVQAHRIETLLL</sequence>
<evidence type="ECO:0000259" key="1">
    <source>
        <dbReference type="Pfam" id="PF21751"/>
    </source>
</evidence>
<proteinExistence type="predicted"/>
<comment type="caution">
    <text evidence="2">The sequence shown here is derived from an EMBL/GenBank/DDBJ whole genome shotgun (WGS) entry which is preliminary data.</text>
</comment>
<reference evidence="3" key="1">
    <citation type="journal article" date="2019" name="Int. J. Syst. Evol. Microbiol.">
        <title>The Global Catalogue of Microorganisms (GCM) 10K type strain sequencing project: providing services to taxonomists for standard genome sequencing and annotation.</title>
        <authorList>
            <consortium name="The Broad Institute Genomics Platform"/>
            <consortium name="The Broad Institute Genome Sequencing Center for Infectious Disease"/>
            <person name="Wu L."/>
            <person name="Ma J."/>
        </authorList>
    </citation>
    <scope>NUCLEOTIDE SEQUENCE [LARGE SCALE GENOMIC DNA]</scope>
    <source>
        <strain evidence="3">KCTC 42498</strain>
    </source>
</reference>
<evidence type="ECO:0000313" key="3">
    <source>
        <dbReference type="Proteomes" id="UP001597544"/>
    </source>
</evidence>
<name>A0ABW5IGR8_9BACT</name>
<dbReference type="RefSeq" id="WP_377502215.1">
    <property type="nucleotide sequence ID" value="NZ_JBHULU010000001.1"/>
</dbReference>
<organism evidence="2 3">
    <name type="scientific">Pontibacter locisalis</name>
    <dbReference type="NCBI Taxonomy" id="1719035"/>
    <lineage>
        <taxon>Bacteria</taxon>
        <taxon>Pseudomonadati</taxon>
        <taxon>Bacteroidota</taxon>
        <taxon>Cytophagia</taxon>
        <taxon>Cytophagales</taxon>
        <taxon>Hymenobacteraceae</taxon>
        <taxon>Pontibacter</taxon>
    </lineage>
</organism>
<dbReference type="Pfam" id="PF21751">
    <property type="entry name" value="DACNV"/>
    <property type="match status" value="1"/>
</dbReference>
<gene>
    <name evidence="2" type="ORF">ACFSRY_00515</name>
</gene>
<evidence type="ECO:0000313" key="2">
    <source>
        <dbReference type="EMBL" id="MFD2512331.1"/>
    </source>
</evidence>
<feature type="domain" description="Probable sensor" evidence="1">
    <location>
        <begin position="39"/>
        <end position="125"/>
    </location>
</feature>
<protein>
    <submittedName>
        <fullName evidence="2">Sensor domain DACNV-containing protein</fullName>
    </submittedName>
</protein>